<dbReference type="PANTHER" id="PTHR33406:SF12">
    <property type="entry name" value="BLR2997 PROTEIN"/>
    <property type="match status" value="1"/>
</dbReference>
<dbReference type="InterPro" id="IPR004869">
    <property type="entry name" value="MMPL_dom"/>
</dbReference>
<evidence type="ECO:0000313" key="8">
    <source>
        <dbReference type="EMBL" id="SEO57919.1"/>
    </source>
</evidence>
<evidence type="ECO:0000256" key="3">
    <source>
        <dbReference type="ARBA" id="ARBA00022692"/>
    </source>
</evidence>
<feature type="transmembrane region" description="Helical" evidence="6">
    <location>
        <begin position="428"/>
        <end position="447"/>
    </location>
</feature>
<feature type="transmembrane region" description="Helical" evidence="6">
    <location>
        <begin position="367"/>
        <end position="391"/>
    </location>
</feature>
<feature type="transmembrane region" description="Helical" evidence="6">
    <location>
        <begin position="671"/>
        <end position="692"/>
    </location>
</feature>
<accession>A0A1H8QUG9</accession>
<feature type="transmembrane region" description="Helical" evidence="6">
    <location>
        <begin position="712"/>
        <end position="733"/>
    </location>
</feature>
<feature type="transmembrane region" description="Helical" evidence="6">
    <location>
        <begin position="35"/>
        <end position="54"/>
    </location>
</feature>
<feature type="transmembrane region" description="Helical" evidence="6">
    <location>
        <begin position="645"/>
        <end position="665"/>
    </location>
</feature>
<organism evidence="8 9">
    <name type="scientific">Rhodopseudomonas pseudopalustris</name>
    <dbReference type="NCBI Taxonomy" id="1513892"/>
    <lineage>
        <taxon>Bacteria</taxon>
        <taxon>Pseudomonadati</taxon>
        <taxon>Pseudomonadota</taxon>
        <taxon>Alphaproteobacteria</taxon>
        <taxon>Hyphomicrobiales</taxon>
        <taxon>Nitrobacteraceae</taxon>
        <taxon>Rhodopseudomonas</taxon>
    </lineage>
</organism>
<reference evidence="9" key="1">
    <citation type="submission" date="2016-10" db="EMBL/GenBank/DDBJ databases">
        <authorList>
            <person name="Varghese N."/>
            <person name="Submissions S."/>
        </authorList>
    </citation>
    <scope>NUCLEOTIDE SEQUENCE [LARGE SCALE GENOMIC DNA]</scope>
    <source>
        <strain evidence="9">DSM 123</strain>
    </source>
</reference>
<dbReference type="InterPro" id="IPR050545">
    <property type="entry name" value="Mycobact_MmpL"/>
</dbReference>
<feature type="domain" description="Membrane transport protein MMPL" evidence="7">
    <location>
        <begin position="458"/>
        <end position="782"/>
    </location>
</feature>
<evidence type="ECO:0000256" key="5">
    <source>
        <dbReference type="ARBA" id="ARBA00023136"/>
    </source>
</evidence>
<evidence type="ECO:0000256" key="4">
    <source>
        <dbReference type="ARBA" id="ARBA00022989"/>
    </source>
</evidence>
<evidence type="ECO:0000256" key="6">
    <source>
        <dbReference type="SAM" id="Phobius"/>
    </source>
</evidence>
<evidence type="ECO:0000313" key="9">
    <source>
        <dbReference type="Proteomes" id="UP000199615"/>
    </source>
</evidence>
<feature type="transmembrane region" description="Helical" evidence="6">
    <location>
        <begin position="745"/>
        <end position="764"/>
    </location>
</feature>
<keyword evidence="9" id="KW-1185">Reference proteome</keyword>
<dbReference type="Gene3D" id="1.20.1640.10">
    <property type="entry name" value="Multidrug efflux transporter AcrB transmembrane domain"/>
    <property type="match status" value="2"/>
</dbReference>
<dbReference type="EMBL" id="FODT01000003">
    <property type="protein sequence ID" value="SEO57919.1"/>
    <property type="molecule type" value="Genomic_DNA"/>
</dbReference>
<feature type="transmembrane region" description="Helical" evidence="6">
    <location>
        <begin position="264"/>
        <end position="284"/>
    </location>
</feature>
<evidence type="ECO:0000256" key="1">
    <source>
        <dbReference type="ARBA" id="ARBA00004651"/>
    </source>
</evidence>
<dbReference type="GO" id="GO:0005886">
    <property type="term" value="C:plasma membrane"/>
    <property type="evidence" value="ECO:0007669"/>
    <property type="project" value="UniProtKB-SubCell"/>
</dbReference>
<feature type="transmembrane region" description="Helical" evidence="6">
    <location>
        <begin position="619"/>
        <end position="638"/>
    </location>
</feature>
<dbReference type="AlphaFoldDB" id="A0A1H8QUG9"/>
<gene>
    <name evidence="8" type="ORF">SAMN05444123_103368</name>
</gene>
<keyword evidence="4 6" id="KW-1133">Transmembrane helix</keyword>
<feature type="transmembrane region" description="Helical" evidence="6">
    <location>
        <begin position="331"/>
        <end position="355"/>
    </location>
</feature>
<comment type="subcellular location">
    <subcellularLocation>
        <location evidence="1">Cell membrane</location>
        <topology evidence="1">Multi-pass membrane protein</topology>
    </subcellularLocation>
</comment>
<evidence type="ECO:0000256" key="2">
    <source>
        <dbReference type="ARBA" id="ARBA00022475"/>
    </source>
</evidence>
<keyword evidence="2" id="KW-1003">Cell membrane</keyword>
<feature type="transmembrane region" description="Helical" evidence="6">
    <location>
        <begin position="239"/>
        <end position="257"/>
    </location>
</feature>
<evidence type="ECO:0000259" key="7">
    <source>
        <dbReference type="Pfam" id="PF03176"/>
    </source>
</evidence>
<dbReference type="SUPFAM" id="SSF82866">
    <property type="entry name" value="Multidrug efflux transporter AcrB transmembrane domain"/>
    <property type="match status" value="2"/>
</dbReference>
<dbReference type="Pfam" id="PF03176">
    <property type="entry name" value="MMPL"/>
    <property type="match status" value="2"/>
</dbReference>
<sequence>MLHKNINDADIDETNRRRLSIAFGLERMGLIAVRAPILSCVILAILIVAAIFGIQRIKIDDSLSQLFRSDSKEFQQYEQVTKRFPSTEFDVLVVVEGKTLLARDNLEKLRDLVTDMQLVDGVRGLISLFSARQAPEPGRLPAALFPNELPEGDAYDKFIETVKANEIIRGKLLSEDGTLALVVLSLDPEIVGNNKLASTIGEIRKVMAEDLAGADLSRQLSGVPVMQLEIRNAVERDGLIYNIAGILAGCVIAILFFRKISFMVVAAFPPLLAILLSLGVLGWAGFSLNMFLNVMTPLIMVISFADSMQLTFAARDRLIAGEDKYTAFRNAVLVVGPACVLTHATAGISFIALQFSDSDLIRAFGEAGLVATVIALVAVLSLVPVFGVLLVRNEQAFAAKFQSGDLGVNALRRFCAFIAVRMVGRPGLFSLLALLLVGGLGVIYANLEPRYRLADQVPDKQQAVQASDRLDAKLTGANPIDVLIELPKGQTLYSPETLQTIADVHAMVEKQAGVGNVWSLETLRRWLAEKARTDDVATLKEYVDVIPEHLVRRFISADQAAVVVSGRVPDLDSSEILPVVQKLDKALDAVRQKHPGYEVAVTGLSAIAARNSADMISKLNHGLTIEFLLVAVFIGLAFRSVVVMLACILPGIFPVVLSGTLLWVMGEGLQFASVVALTVSFGLGLSATIHFLNRLRLESPPGASAAVAVERATVLVGPALILTTVVLACGLGVTVFSDLPSLRLFGWLSAFAMVAALVADLFILRPTAMWLIGMAERLRGNRKPKAAM</sequence>
<proteinExistence type="predicted"/>
<protein>
    <recommendedName>
        <fullName evidence="7">Membrane transport protein MMPL domain-containing protein</fullName>
    </recommendedName>
</protein>
<feature type="domain" description="Membrane transport protein MMPL" evidence="7">
    <location>
        <begin position="69"/>
        <end position="398"/>
    </location>
</feature>
<name>A0A1H8QUG9_9BRAD</name>
<keyword evidence="3 6" id="KW-0812">Transmembrane</keyword>
<dbReference type="RefSeq" id="WP_092682943.1">
    <property type="nucleotide sequence ID" value="NZ_FODT01000003.1"/>
</dbReference>
<dbReference type="Proteomes" id="UP000199615">
    <property type="component" value="Unassembled WGS sequence"/>
</dbReference>
<keyword evidence="5 6" id="KW-0472">Membrane</keyword>
<dbReference type="PANTHER" id="PTHR33406">
    <property type="entry name" value="MEMBRANE PROTEIN MJ1562-RELATED"/>
    <property type="match status" value="1"/>
</dbReference>
<dbReference type="OrthoDB" id="9794724at2"/>
<feature type="transmembrane region" description="Helical" evidence="6">
    <location>
        <begin position="290"/>
        <end position="310"/>
    </location>
</feature>